<organism evidence="2 3">
    <name type="scientific">Reticulomyxa filosa</name>
    <dbReference type="NCBI Taxonomy" id="46433"/>
    <lineage>
        <taxon>Eukaryota</taxon>
        <taxon>Sar</taxon>
        <taxon>Rhizaria</taxon>
        <taxon>Retaria</taxon>
        <taxon>Foraminifera</taxon>
        <taxon>Monothalamids</taxon>
        <taxon>Reticulomyxidae</taxon>
        <taxon>Reticulomyxa</taxon>
    </lineage>
</organism>
<gene>
    <name evidence="2" type="ORF">RFI_16421</name>
</gene>
<accession>X6N441</accession>
<dbReference type="EMBL" id="ASPP01012254">
    <property type="protein sequence ID" value="ETO20796.1"/>
    <property type="molecule type" value="Genomic_DNA"/>
</dbReference>
<name>X6N441_RETFI</name>
<evidence type="ECO:0000256" key="1">
    <source>
        <dbReference type="SAM" id="MobiDB-lite"/>
    </source>
</evidence>
<feature type="compositionally biased region" description="Basic and acidic residues" evidence="1">
    <location>
        <begin position="67"/>
        <end position="79"/>
    </location>
</feature>
<sequence length="298" mass="33618">KKKKKKKKKIAFEETSTNLNYLNFFAVDSAEESGSEESESGSSGSSYSSDDDVEHVNQYVKRKHKQKATEKTDDNDSRRNSRSKGVFKMNEIGMWNEGDLDIEKTEMFKELAKLMVTAAVSNVTPNEDSTLQAMSETRKATLSKLVDSTPKDNKPMTFELSELRKEDDEETGQYDPEIIKYLQDLMGNDEHRASGLTTPSMSMVMNNMWTQEDLMREDENENGEVTLHLPETAFGKDKKDSQSPSAEEKNTPTEEKAGQSADVLSQMKEGTTLVTFEIACHFCKGGKEKTGVERKKKK</sequence>
<evidence type="ECO:0000313" key="3">
    <source>
        <dbReference type="Proteomes" id="UP000023152"/>
    </source>
</evidence>
<protein>
    <submittedName>
        <fullName evidence="2">Pre-rRNA processing and ribosome biogenesis protein</fullName>
    </submittedName>
</protein>
<feature type="non-terminal residue" evidence="2">
    <location>
        <position position="298"/>
    </location>
</feature>
<feature type="compositionally biased region" description="Acidic residues" evidence="1">
    <location>
        <begin position="30"/>
        <end position="39"/>
    </location>
</feature>
<comment type="caution">
    <text evidence="2">The sequence shown here is derived from an EMBL/GenBank/DDBJ whole genome shotgun (WGS) entry which is preliminary data.</text>
</comment>
<feature type="region of interest" description="Disordered" evidence="1">
    <location>
        <begin position="227"/>
        <end position="265"/>
    </location>
</feature>
<proteinExistence type="predicted"/>
<reference evidence="2 3" key="1">
    <citation type="journal article" date="2013" name="Curr. Biol.">
        <title>The Genome of the Foraminiferan Reticulomyxa filosa.</title>
        <authorList>
            <person name="Glockner G."/>
            <person name="Hulsmann N."/>
            <person name="Schleicher M."/>
            <person name="Noegel A.A."/>
            <person name="Eichinger L."/>
            <person name="Gallinger C."/>
            <person name="Pawlowski J."/>
            <person name="Sierra R."/>
            <person name="Euteneuer U."/>
            <person name="Pillet L."/>
            <person name="Moustafa A."/>
            <person name="Platzer M."/>
            <person name="Groth M."/>
            <person name="Szafranski K."/>
            <person name="Schliwa M."/>
        </authorList>
    </citation>
    <scope>NUCLEOTIDE SEQUENCE [LARGE SCALE GENOMIC DNA]</scope>
</reference>
<feature type="non-terminal residue" evidence="2">
    <location>
        <position position="1"/>
    </location>
</feature>
<feature type="region of interest" description="Disordered" evidence="1">
    <location>
        <begin position="30"/>
        <end position="87"/>
    </location>
</feature>
<dbReference type="AlphaFoldDB" id="X6N441"/>
<feature type="compositionally biased region" description="Basic and acidic residues" evidence="1">
    <location>
        <begin position="234"/>
        <end position="257"/>
    </location>
</feature>
<evidence type="ECO:0000313" key="2">
    <source>
        <dbReference type="EMBL" id="ETO20796.1"/>
    </source>
</evidence>
<dbReference type="Proteomes" id="UP000023152">
    <property type="component" value="Unassembled WGS sequence"/>
</dbReference>
<keyword evidence="3" id="KW-1185">Reference proteome</keyword>